<keyword evidence="1 4" id="KW-0540">Nuclease</keyword>
<dbReference type="InterPro" id="IPR004593">
    <property type="entry name" value="SbcD"/>
</dbReference>
<keyword evidence="2 4" id="KW-0378">Hydrolase</keyword>
<evidence type="ECO:0000256" key="1">
    <source>
        <dbReference type="ARBA" id="ARBA00022722"/>
    </source>
</evidence>
<keyword evidence="3 4" id="KW-0269">Exonuclease</keyword>
<dbReference type="eggNOG" id="COG0420">
    <property type="taxonomic scope" value="Bacteria"/>
</dbReference>
<dbReference type="GO" id="GO:0004519">
    <property type="term" value="F:endonuclease activity"/>
    <property type="evidence" value="ECO:0007669"/>
    <property type="project" value="UniProtKB-KW"/>
</dbReference>
<name>W7Y873_9BACT</name>
<proteinExistence type="inferred from homology"/>
<dbReference type="SUPFAM" id="SSF56300">
    <property type="entry name" value="Metallo-dependent phosphatases"/>
    <property type="match status" value="1"/>
</dbReference>
<feature type="domain" description="Calcineurin-like phosphoesterase" evidence="5">
    <location>
        <begin position="1"/>
        <end position="244"/>
    </location>
</feature>
<keyword evidence="7" id="KW-1185">Reference proteome</keyword>
<evidence type="ECO:0000256" key="3">
    <source>
        <dbReference type="ARBA" id="ARBA00022839"/>
    </source>
</evidence>
<keyword evidence="4" id="KW-0235">DNA replication</keyword>
<keyword evidence="4" id="KW-0255">Endonuclease</keyword>
<protein>
    <recommendedName>
        <fullName evidence="4">Nuclease SbcCD subunit D</fullName>
    </recommendedName>
</protein>
<dbReference type="InterPro" id="IPR050535">
    <property type="entry name" value="DNA_Repair-Maintenance_Comp"/>
</dbReference>
<dbReference type="CDD" id="cd00840">
    <property type="entry name" value="MPP_Mre11_N"/>
    <property type="match status" value="1"/>
</dbReference>
<dbReference type="InterPro" id="IPR004843">
    <property type="entry name" value="Calcineurin-like_PHP"/>
</dbReference>
<dbReference type="RefSeq" id="WP_027471880.1">
    <property type="nucleotide sequence ID" value="NZ_BAMD01000033.1"/>
</dbReference>
<dbReference type="InterPro" id="IPR041796">
    <property type="entry name" value="Mre11_N"/>
</dbReference>
<accession>W7Y873</accession>
<dbReference type="InterPro" id="IPR029052">
    <property type="entry name" value="Metallo-depent_PP-like"/>
</dbReference>
<dbReference type="Gene3D" id="3.60.21.10">
    <property type="match status" value="1"/>
</dbReference>
<dbReference type="STRING" id="869213.GCA_000517085_02239"/>
<dbReference type="GO" id="GO:0006310">
    <property type="term" value="P:DNA recombination"/>
    <property type="evidence" value="ECO:0007669"/>
    <property type="project" value="UniProtKB-KW"/>
</dbReference>
<dbReference type="Proteomes" id="UP000019402">
    <property type="component" value="Unassembled WGS sequence"/>
</dbReference>
<evidence type="ECO:0000313" key="7">
    <source>
        <dbReference type="Proteomes" id="UP000019402"/>
    </source>
</evidence>
<dbReference type="EMBL" id="BAMD01000033">
    <property type="protein sequence ID" value="GAF03898.1"/>
    <property type="molecule type" value="Genomic_DNA"/>
</dbReference>
<dbReference type="OrthoDB" id="9773856at2"/>
<comment type="caution">
    <text evidence="6">The sequence shown here is derived from an EMBL/GenBank/DDBJ whole genome shotgun (WGS) entry which is preliminary data.</text>
</comment>
<keyword evidence="4" id="KW-0233">DNA recombination</keyword>
<dbReference type="PANTHER" id="PTHR30337">
    <property type="entry name" value="COMPONENT OF ATP-DEPENDENT DSDNA EXONUCLEASE"/>
    <property type="match status" value="1"/>
</dbReference>
<dbReference type="PANTHER" id="PTHR30337:SF0">
    <property type="entry name" value="NUCLEASE SBCCD SUBUNIT D"/>
    <property type="match status" value="1"/>
</dbReference>
<evidence type="ECO:0000256" key="2">
    <source>
        <dbReference type="ARBA" id="ARBA00022801"/>
    </source>
</evidence>
<evidence type="ECO:0000256" key="4">
    <source>
        <dbReference type="RuleBase" id="RU363069"/>
    </source>
</evidence>
<gene>
    <name evidence="4" type="primary">sbcD</name>
    <name evidence="6" type="ORF">JCM21142_72586</name>
</gene>
<sequence length="408" mass="46094">MKILHTADWHIGKKLESYTRIEEQTLVLEEICQIADAENVDAVIIAGDLFDTFNPSSEAIEIFYKTLKRLSKQGNRPVVAISGNHDSPDRIETADPLARECGIVFLGYPNSHVTPFRLESGLSVLKSEEGFIEFSIPSVAYPLRVITTPYANEYRMKQALNSEDKEADLRNVLQNNWRRIANKNCDNKGVNILATHLFVIRKGDEPQQEPDDEKPILHVGGAQAIYTSDFPQQAQYVALGHLHRQQIIPSTQHPVVYSGSPLSYSFAEADQQKYVMIVNIEPDNKAQVEAIKLNQGRKLLRITADGMEDAETQLKNKPACLVELTLKTDTFISAKERQHLHQIHDGIVTLIPQLKNRKTENVHHANININKDFKSLFSDYFKHSLGIEPNDNILELLDEVIAQKDLDA</sequence>
<evidence type="ECO:0000259" key="5">
    <source>
        <dbReference type="Pfam" id="PF00149"/>
    </source>
</evidence>
<comment type="subunit">
    <text evidence="4">Heterodimer of SbcC and SbcD.</text>
</comment>
<organism evidence="6 7">
    <name type="scientific">Saccharicrinis fermentans DSM 9555 = JCM 21142</name>
    <dbReference type="NCBI Taxonomy" id="869213"/>
    <lineage>
        <taxon>Bacteria</taxon>
        <taxon>Pseudomonadati</taxon>
        <taxon>Bacteroidota</taxon>
        <taxon>Bacteroidia</taxon>
        <taxon>Marinilabiliales</taxon>
        <taxon>Marinilabiliaceae</taxon>
        <taxon>Saccharicrinis</taxon>
    </lineage>
</organism>
<dbReference type="GO" id="GO:0008408">
    <property type="term" value="F:3'-5' exonuclease activity"/>
    <property type="evidence" value="ECO:0007669"/>
    <property type="project" value="InterPro"/>
</dbReference>
<evidence type="ECO:0000313" key="6">
    <source>
        <dbReference type="EMBL" id="GAF03898.1"/>
    </source>
</evidence>
<dbReference type="AlphaFoldDB" id="W7Y873"/>
<comment type="function">
    <text evidence="4">SbcCD cleaves DNA hairpin structures. These structures can inhibit DNA replication and are intermediates in certain DNA recombination reactions. The complex acts as a 3'-&gt;5' double strand exonuclease that can open hairpins. It also has a 5' single-strand endonuclease activity.</text>
</comment>
<dbReference type="Pfam" id="PF00149">
    <property type="entry name" value="Metallophos"/>
    <property type="match status" value="1"/>
</dbReference>
<dbReference type="NCBIfam" id="TIGR00619">
    <property type="entry name" value="sbcd"/>
    <property type="match status" value="1"/>
</dbReference>
<reference evidence="6 7" key="1">
    <citation type="journal article" date="2014" name="Genome Announc.">
        <title>Draft Genome Sequence of Cytophaga fermentans JCM 21142T, a Facultative Anaerobe Isolated from Marine Mud.</title>
        <authorList>
            <person name="Starns D."/>
            <person name="Oshima K."/>
            <person name="Suda W."/>
            <person name="Iino T."/>
            <person name="Yuki M."/>
            <person name="Inoue J."/>
            <person name="Kitamura K."/>
            <person name="Iida T."/>
            <person name="Darby A."/>
            <person name="Hattori M."/>
            <person name="Ohkuma M."/>
        </authorList>
    </citation>
    <scope>NUCLEOTIDE SEQUENCE [LARGE SCALE GENOMIC DNA]</scope>
    <source>
        <strain evidence="6 7">JCM 21142</strain>
    </source>
</reference>
<dbReference type="GO" id="GO:0006260">
    <property type="term" value="P:DNA replication"/>
    <property type="evidence" value="ECO:0007669"/>
    <property type="project" value="UniProtKB-KW"/>
</dbReference>
<comment type="similarity">
    <text evidence="4">Belongs to the SbcD family.</text>
</comment>